<evidence type="ECO:0008006" key="4">
    <source>
        <dbReference type="Google" id="ProtNLM"/>
    </source>
</evidence>
<dbReference type="EMBL" id="JAUFPT010000087">
    <property type="protein sequence ID" value="MDN3573877.1"/>
    <property type="molecule type" value="Genomic_DNA"/>
</dbReference>
<evidence type="ECO:0000313" key="3">
    <source>
        <dbReference type="Proteomes" id="UP001244297"/>
    </source>
</evidence>
<dbReference type="Proteomes" id="UP001244297">
    <property type="component" value="Unassembled WGS sequence"/>
</dbReference>
<reference evidence="3" key="1">
    <citation type="journal article" date="2019" name="Int. J. Syst. Evol. Microbiol.">
        <title>The Global Catalogue of Microorganisms (GCM) 10K type strain sequencing project: providing services to taxonomists for standard genome sequencing and annotation.</title>
        <authorList>
            <consortium name="The Broad Institute Genomics Platform"/>
            <consortium name="The Broad Institute Genome Sequencing Center for Infectious Disease"/>
            <person name="Wu L."/>
            <person name="Ma J."/>
        </authorList>
    </citation>
    <scope>NUCLEOTIDE SEQUENCE [LARGE SCALE GENOMIC DNA]</scope>
    <source>
        <strain evidence="3">CECT 7806</strain>
    </source>
</reference>
<comment type="caution">
    <text evidence="2">The sequence shown here is derived from an EMBL/GenBank/DDBJ whole genome shotgun (WGS) entry which is preliminary data.</text>
</comment>
<protein>
    <recommendedName>
        <fullName evidence="4">XRE family transcriptional regulator</fullName>
    </recommendedName>
</protein>
<feature type="region of interest" description="Disordered" evidence="1">
    <location>
        <begin position="1"/>
        <end position="32"/>
    </location>
</feature>
<keyword evidence="3" id="KW-1185">Reference proteome</keyword>
<gene>
    <name evidence="2" type="ORF">QWZ18_25095</name>
</gene>
<evidence type="ECO:0000256" key="1">
    <source>
        <dbReference type="SAM" id="MobiDB-lite"/>
    </source>
</evidence>
<dbReference type="RefSeq" id="WP_238291606.1">
    <property type="nucleotide sequence ID" value="NZ_BPQS01000041.1"/>
</dbReference>
<name>A0ABT8AV90_9HYPH</name>
<evidence type="ECO:0000313" key="2">
    <source>
        <dbReference type="EMBL" id="MDN3573877.1"/>
    </source>
</evidence>
<sequence>MGSKTPPSDRVPIGQTLEDEGATPPAHADGRASNPLLQRIAGALQVPPAALYDLPNAVDSKSDGGVEDDCALLLQAYRRITNPDERRRLLMVVQEAAEWSSLP</sequence>
<organism evidence="2 3">
    <name type="scientific">Methylobacterium longum</name>
    <dbReference type="NCBI Taxonomy" id="767694"/>
    <lineage>
        <taxon>Bacteria</taxon>
        <taxon>Pseudomonadati</taxon>
        <taxon>Pseudomonadota</taxon>
        <taxon>Alphaproteobacteria</taxon>
        <taxon>Hyphomicrobiales</taxon>
        <taxon>Methylobacteriaceae</taxon>
        <taxon>Methylobacterium</taxon>
    </lineage>
</organism>
<proteinExistence type="predicted"/>
<accession>A0ABT8AV90</accession>